<keyword evidence="1" id="KW-0472">Membrane</keyword>
<feature type="transmembrane region" description="Helical" evidence="1">
    <location>
        <begin position="204"/>
        <end position="224"/>
    </location>
</feature>
<comment type="caution">
    <text evidence="2">The sequence shown here is derived from an EMBL/GenBank/DDBJ whole genome shotgun (WGS) entry which is preliminary data.</text>
</comment>
<dbReference type="OrthoDB" id="423498at2759"/>
<proteinExistence type="predicted"/>
<organism evidence="2 3">
    <name type="scientific">Bugula neritina</name>
    <name type="common">Brown bryozoan</name>
    <name type="synonym">Sertularia neritina</name>
    <dbReference type="NCBI Taxonomy" id="10212"/>
    <lineage>
        <taxon>Eukaryota</taxon>
        <taxon>Metazoa</taxon>
        <taxon>Spiralia</taxon>
        <taxon>Lophotrochozoa</taxon>
        <taxon>Bryozoa</taxon>
        <taxon>Gymnolaemata</taxon>
        <taxon>Cheilostomatida</taxon>
        <taxon>Flustrina</taxon>
        <taxon>Buguloidea</taxon>
        <taxon>Bugulidae</taxon>
        <taxon>Bugula</taxon>
    </lineage>
</organism>
<keyword evidence="1" id="KW-0812">Transmembrane</keyword>
<evidence type="ECO:0000313" key="2">
    <source>
        <dbReference type="EMBL" id="KAF6021659.1"/>
    </source>
</evidence>
<protein>
    <submittedName>
        <fullName evidence="2">Uncharacterized protein</fullName>
    </submittedName>
</protein>
<accession>A0A7J7J5Z9</accession>
<keyword evidence="1" id="KW-1133">Transmembrane helix</keyword>
<dbReference type="AlphaFoldDB" id="A0A7J7J5Z9"/>
<evidence type="ECO:0000313" key="3">
    <source>
        <dbReference type="Proteomes" id="UP000593567"/>
    </source>
</evidence>
<name>A0A7J7J5Z9_BUGNE</name>
<dbReference type="SUPFAM" id="SSF63825">
    <property type="entry name" value="YWTD domain"/>
    <property type="match status" value="1"/>
</dbReference>
<reference evidence="2" key="1">
    <citation type="submission" date="2020-06" db="EMBL/GenBank/DDBJ databases">
        <title>Draft genome of Bugula neritina, a colonial animal packing powerful symbionts and potential medicines.</title>
        <authorList>
            <person name="Rayko M."/>
        </authorList>
    </citation>
    <scope>NUCLEOTIDE SEQUENCE [LARGE SCALE GENOMIC DNA]</scope>
    <source>
        <strain evidence="2">Kwan_BN1</strain>
    </source>
</reference>
<evidence type="ECO:0000256" key="1">
    <source>
        <dbReference type="SAM" id="Phobius"/>
    </source>
</evidence>
<keyword evidence="3" id="KW-1185">Reference proteome</keyword>
<sequence>MKYWPSLSNPSGSFLYLAYKNTVSRCSIDNLNEDTPISSLESGDDDGPILSSKVNNPISMVFFDDKMLLVSDFKNSMLRVFDLVSDTVTSICNTQTSEQEYAGGEIDKCKLEPPKSVILSPDPKDKYLLILSSKDIYKLSISGSFVTPDFNNTSNRTDIHGSKFLLPYAEPIKVPDSNMSSPNNSVKPEAAIATSWIGQNKDTIVYAVVGAGGIGFMASLLYVFHAYQNSRN</sequence>
<gene>
    <name evidence="2" type="ORF">EB796_020036</name>
</gene>
<dbReference type="Proteomes" id="UP000593567">
    <property type="component" value="Unassembled WGS sequence"/>
</dbReference>
<dbReference type="EMBL" id="VXIV02002984">
    <property type="protein sequence ID" value="KAF6021659.1"/>
    <property type="molecule type" value="Genomic_DNA"/>
</dbReference>